<proteinExistence type="predicted"/>
<protein>
    <recommendedName>
        <fullName evidence="3">NHL repeat protein</fullName>
    </recommendedName>
</protein>
<name>A0A0L6ZFI4_9CLOT</name>
<organism evidence="1 2">
    <name type="scientific">Clostridium homopropionicum DSM 5847</name>
    <dbReference type="NCBI Taxonomy" id="1121318"/>
    <lineage>
        <taxon>Bacteria</taxon>
        <taxon>Bacillati</taxon>
        <taxon>Bacillota</taxon>
        <taxon>Clostridia</taxon>
        <taxon>Eubacteriales</taxon>
        <taxon>Clostridiaceae</taxon>
        <taxon>Clostridium</taxon>
    </lineage>
</organism>
<dbReference type="InterPro" id="IPR015943">
    <property type="entry name" value="WD40/YVTN_repeat-like_dom_sf"/>
</dbReference>
<dbReference type="Proteomes" id="UP000037043">
    <property type="component" value="Unassembled WGS sequence"/>
</dbReference>
<dbReference type="PATRIC" id="fig|1121318.3.peg.22"/>
<evidence type="ECO:0008006" key="3">
    <source>
        <dbReference type="Google" id="ProtNLM"/>
    </source>
</evidence>
<reference evidence="2" key="1">
    <citation type="submission" date="2015-08" db="EMBL/GenBank/DDBJ databases">
        <title>Genome sequence of the strict anaerobe Clostridium homopropionicum LuHBu1 (DSM 5847T).</title>
        <authorList>
            <person name="Poehlein A."/>
            <person name="Beck M."/>
            <person name="Schiel-Bengelsdorf B."/>
            <person name="Bengelsdorf F.R."/>
            <person name="Daniel R."/>
            <person name="Duerre P."/>
        </authorList>
    </citation>
    <scope>NUCLEOTIDE SEQUENCE [LARGE SCALE GENOMIC DNA]</scope>
    <source>
        <strain evidence="2">DSM 5847</strain>
    </source>
</reference>
<evidence type="ECO:0000313" key="1">
    <source>
        <dbReference type="EMBL" id="KOA21563.1"/>
    </source>
</evidence>
<dbReference type="SUPFAM" id="SSF63825">
    <property type="entry name" value="YWTD domain"/>
    <property type="match status" value="1"/>
</dbReference>
<dbReference type="EMBL" id="LHUR01000004">
    <property type="protein sequence ID" value="KOA21563.1"/>
    <property type="molecule type" value="Genomic_DNA"/>
</dbReference>
<dbReference type="Gene3D" id="2.130.10.10">
    <property type="entry name" value="YVTN repeat-like/Quinoprotein amine dehydrogenase"/>
    <property type="match status" value="1"/>
</dbReference>
<comment type="caution">
    <text evidence="1">The sequence shown here is derived from an EMBL/GenBank/DDBJ whole genome shotgun (WGS) entry which is preliminary data.</text>
</comment>
<accession>A0A0L6ZFI4</accession>
<dbReference type="AlphaFoldDB" id="A0A0L6ZFI4"/>
<dbReference type="RefSeq" id="WP_074783026.1">
    <property type="nucleotide sequence ID" value="NZ_LHUR01000004.1"/>
</dbReference>
<gene>
    <name evidence="1" type="ORF">CLHOM_00220</name>
</gene>
<sequence>MKLISEKGWSIVPKDDSFLYHEISDRGEEIGYFSYSFDNICEIDKDTYSKWKFGLGYKNILKFFNNHPALPSYVTLEDGSIIATEFKGSYIHKFDKNGNLLWINDSMCKHDSIYSIAFYKNFLWCVYPVSNMIKKFSLNSFGEEISIGERTNGIFNYPESAIVYDHKLYICDMGNYRICTVDLATNQVKEYLKFTEPTWEYFKINGKEIVRLQGCVNNFVYSLSFGK</sequence>
<evidence type="ECO:0000313" key="2">
    <source>
        <dbReference type="Proteomes" id="UP000037043"/>
    </source>
</evidence>
<keyword evidence="2" id="KW-1185">Reference proteome</keyword>